<feature type="domain" description="GGDEF" evidence="6">
    <location>
        <begin position="348"/>
        <end position="480"/>
    </location>
</feature>
<dbReference type="EMBL" id="JACZHT010000004">
    <property type="protein sequence ID" value="MBE1237315.1"/>
    <property type="molecule type" value="Genomic_DNA"/>
</dbReference>
<keyword evidence="3" id="KW-0175">Coiled coil</keyword>
<dbReference type="InterPro" id="IPR000160">
    <property type="entry name" value="GGDEF_dom"/>
</dbReference>
<dbReference type="AlphaFoldDB" id="A0A8J6YMI6"/>
<evidence type="ECO:0000313" key="8">
    <source>
        <dbReference type="Proteomes" id="UP000631034"/>
    </source>
</evidence>
<dbReference type="SUPFAM" id="SSF158472">
    <property type="entry name" value="HAMP domain-like"/>
    <property type="match status" value="1"/>
</dbReference>
<evidence type="ECO:0000256" key="2">
    <source>
        <dbReference type="ARBA" id="ARBA00034247"/>
    </source>
</evidence>
<evidence type="ECO:0000259" key="5">
    <source>
        <dbReference type="PROSITE" id="PS50885"/>
    </source>
</evidence>
<accession>A0A8J6YMI6</accession>
<evidence type="ECO:0000313" key="7">
    <source>
        <dbReference type="EMBL" id="MBE1237315.1"/>
    </source>
</evidence>
<dbReference type="GO" id="GO:0007165">
    <property type="term" value="P:signal transduction"/>
    <property type="evidence" value="ECO:0007669"/>
    <property type="project" value="InterPro"/>
</dbReference>
<dbReference type="InterPro" id="IPR043128">
    <property type="entry name" value="Rev_trsase/Diguanyl_cyclase"/>
</dbReference>
<dbReference type="Pfam" id="PF00990">
    <property type="entry name" value="GGDEF"/>
    <property type="match status" value="1"/>
</dbReference>
<dbReference type="InterPro" id="IPR003660">
    <property type="entry name" value="HAMP_dom"/>
</dbReference>
<evidence type="ECO:0000256" key="3">
    <source>
        <dbReference type="SAM" id="Coils"/>
    </source>
</evidence>
<dbReference type="InterPro" id="IPR029787">
    <property type="entry name" value="Nucleotide_cyclase"/>
</dbReference>
<evidence type="ECO:0000256" key="4">
    <source>
        <dbReference type="SAM" id="Phobius"/>
    </source>
</evidence>
<dbReference type="Pfam" id="PF00672">
    <property type="entry name" value="HAMP"/>
    <property type="match status" value="1"/>
</dbReference>
<evidence type="ECO:0000259" key="6">
    <source>
        <dbReference type="PROSITE" id="PS50887"/>
    </source>
</evidence>
<feature type="domain" description="HAMP" evidence="5">
    <location>
        <begin position="214"/>
        <end position="266"/>
    </location>
</feature>
<dbReference type="PANTHER" id="PTHR45138:SF9">
    <property type="entry name" value="DIGUANYLATE CYCLASE DGCM-RELATED"/>
    <property type="match status" value="1"/>
</dbReference>
<dbReference type="EC" id="2.7.7.65" evidence="1"/>
<keyword evidence="4" id="KW-1133">Transmembrane helix</keyword>
<dbReference type="Gene3D" id="3.30.70.270">
    <property type="match status" value="1"/>
</dbReference>
<dbReference type="SMART" id="SM00267">
    <property type="entry name" value="GGDEF"/>
    <property type="match status" value="1"/>
</dbReference>
<dbReference type="SUPFAM" id="SSF55073">
    <property type="entry name" value="Nucleotide cyclase"/>
    <property type="match status" value="1"/>
</dbReference>
<dbReference type="Gene3D" id="6.10.340.10">
    <property type="match status" value="1"/>
</dbReference>
<sequence>MESRSDKFQLGLKTRIFLGFLSFLLLLFGTVGIGVYYVAMDELRNSVKSRLKFSAAVIGQALSASDLEAIRSPEAVTNPHYQAVLRQLRVLRDLDPDIAYLYILRLEAGRVFFVVDTDEGKRQALPGTEYVPEASNLYRGFTAVAVDDAPAADEWGVLLSGYAPLKGGEGRYLVGIDMRGDTVMEQYATLKLAALLGLFVSIIVAVLFARFLASQVMRPIDRTVEKCEAIAAGNLNVRLTDHTYRELGRLFRSFNKLAEALARTKRSEEAAFEKLRTAKEDMERQMRQWNAELRELNERLVNESAERRSAQTELEKAVVVDELTRLVNRRGMIQRLGHEVLHSRQSRRPFTLLLLDMDDFKQVNDTLGHDAGDMVLSEVAIRIKGLLRGQDVTARWGGDEFVIMLADTRFENGLLVAEKIRSRIKDSPFFAGGQEVRVSVSIGVAEYEGEYDVDQVLRRVDEALYRAKLGGRNKVMGASNRDEIQPPASE</sequence>
<dbReference type="SMART" id="SM00304">
    <property type="entry name" value="HAMP"/>
    <property type="match status" value="1"/>
</dbReference>
<feature type="transmembrane region" description="Helical" evidence="4">
    <location>
        <begin position="16"/>
        <end position="39"/>
    </location>
</feature>
<keyword evidence="4" id="KW-0472">Membrane</keyword>
<keyword evidence="8" id="KW-1185">Reference proteome</keyword>
<organism evidence="7 8">
    <name type="scientific">Phaeovibrio sulfidiphilus</name>
    <dbReference type="NCBI Taxonomy" id="1220600"/>
    <lineage>
        <taxon>Bacteria</taxon>
        <taxon>Pseudomonadati</taxon>
        <taxon>Pseudomonadota</taxon>
        <taxon>Alphaproteobacteria</taxon>
        <taxon>Rhodospirillales</taxon>
        <taxon>Rhodospirillaceae</taxon>
        <taxon>Phaeovibrio</taxon>
    </lineage>
</organism>
<dbReference type="GO" id="GO:0052621">
    <property type="term" value="F:diguanylate cyclase activity"/>
    <property type="evidence" value="ECO:0007669"/>
    <property type="project" value="UniProtKB-EC"/>
</dbReference>
<dbReference type="PROSITE" id="PS50885">
    <property type="entry name" value="HAMP"/>
    <property type="match status" value="1"/>
</dbReference>
<dbReference type="FunFam" id="3.30.70.270:FF:000001">
    <property type="entry name" value="Diguanylate cyclase domain protein"/>
    <property type="match status" value="1"/>
</dbReference>
<dbReference type="InterPro" id="IPR050469">
    <property type="entry name" value="Diguanylate_Cyclase"/>
</dbReference>
<feature type="coiled-coil region" evidence="3">
    <location>
        <begin position="265"/>
        <end position="313"/>
    </location>
</feature>
<reference evidence="7" key="1">
    <citation type="submission" date="2020-10" db="EMBL/GenBank/DDBJ databases">
        <title>Genome sequence of the unusual species of purple photosynthetic bacteria, Phaeovibrio sulfidiphilus DSM 23193, type strain.</title>
        <authorList>
            <person name="Kyndt J.A."/>
            <person name="Meyer T.E."/>
        </authorList>
    </citation>
    <scope>NUCLEOTIDE SEQUENCE</scope>
    <source>
        <strain evidence="7">DSM 23193</strain>
    </source>
</reference>
<dbReference type="CDD" id="cd01949">
    <property type="entry name" value="GGDEF"/>
    <property type="match status" value="1"/>
</dbReference>
<dbReference type="PANTHER" id="PTHR45138">
    <property type="entry name" value="REGULATORY COMPONENTS OF SENSORY TRANSDUCTION SYSTEM"/>
    <property type="match status" value="1"/>
</dbReference>
<comment type="caution">
    <text evidence="7">The sequence shown here is derived from an EMBL/GenBank/DDBJ whole genome shotgun (WGS) entry which is preliminary data.</text>
</comment>
<dbReference type="NCBIfam" id="TIGR00254">
    <property type="entry name" value="GGDEF"/>
    <property type="match status" value="1"/>
</dbReference>
<protein>
    <recommendedName>
        <fullName evidence="1">diguanylate cyclase</fullName>
        <ecNumber evidence="1">2.7.7.65</ecNumber>
    </recommendedName>
</protein>
<proteinExistence type="predicted"/>
<gene>
    <name evidence="7" type="ORF">IHV25_06605</name>
</gene>
<feature type="transmembrane region" description="Helical" evidence="4">
    <location>
        <begin position="192"/>
        <end position="213"/>
    </location>
</feature>
<comment type="catalytic activity">
    <reaction evidence="2">
        <text>2 GTP = 3',3'-c-di-GMP + 2 diphosphate</text>
        <dbReference type="Rhea" id="RHEA:24898"/>
        <dbReference type="ChEBI" id="CHEBI:33019"/>
        <dbReference type="ChEBI" id="CHEBI:37565"/>
        <dbReference type="ChEBI" id="CHEBI:58805"/>
        <dbReference type="EC" id="2.7.7.65"/>
    </reaction>
</comment>
<dbReference type="Proteomes" id="UP000631034">
    <property type="component" value="Unassembled WGS sequence"/>
</dbReference>
<name>A0A8J6YMI6_9PROT</name>
<dbReference type="RefSeq" id="WP_192534327.1">
    <property type="nucleotide sequence ID" value="NZ_JACZHT010000004.1"/>
</dbReference>
<dbReference type="PROSITE" id="PS50887">
    <property type="entry name" value="GGDEF"/>
    <property type="match status" value="1"/>
</dbReference>
<dbReference type="GO" id="GO:0016020">
    <property type="term" value="C:membrane"/>
    <property type="evidence" value="ECO:0007669"/>
    <property type="project" value="InterPro"/>
</dbReference>
<evidence type="ECO:0000256" key="1">
    <source>
        <dbReference type="ARBA" id="ARBA00012528"/>
    </source>
</evidence>
<dbReference type="CDD" id="cd06225">
    <property type="entry name" value="HAMP"/>
    <property type="match status" value="1"/>
</dbReference>
<keyword evidence="4" id="KW-0812">Transmembrane</keyword>